<gene>
    <name evidence="1" type="ORF">VNO77_20187</name>
</gene>
<reference evidence="1 2" key="1">
    <citation type="submission" date="2024-01" db="EMBL/GenBank/DDBJ databases">
        <title>The genomes of 5 underutilized Papilionoideae crops provide insights into root nodulation and disease resistanc.</title>
        <authorList>
            <person name="Jiang F."/>
        </authorList>
    </citation>
    <scope>NUCLEOTIDE SEQUENCE [LARGE SCALE GENOMIC DNA]</scope>
    <source>
        <strain evidence="1">LVBAO_FW01</strain>
        <tissue evidence="1">Leaves</tissue>
    </source>
</reference>
<accession>A0AAN9QJ54</accession>
<comment type="caution">
    <text evidence="1">The sequence shown here is derived from an EMBL/GenBank/DDBJ whole genome shotgun (WGS) entry which is preliminary data.</text>
</comment>
<evidence type="ECO:0000313" key="1">
    <source>
        <dbReference type="EMBL" id="KAK7339515.1"/>
    </source>
</evidence>
<dbReference type="AlphaFoldDB" id="A0AAN9QJ54"/>
<organism evidence="1 2">
    <name type="scientific">Canavalia gladiata</name>
    <name type="common">Sword bean</name>
    <name type="synonym">Dolichos gladiatus</name>
    <dbReference type="NCBI Taxonomy" id="3824"/>
    <lineage>
        <taxon>Eukaryota</taxon>
        <taxon>Viridiplantae</taxon>
        <taxon>Streptophyta</taxon>
        <taxon>Embryophyta</taxon>
        <taxon>Tracheophyta</taxon>
        <taxon>Spermatophyta</taxon>
        <taxon>Magnoliopsida</taxon>
        <taxon>eudicotyledons</taxon>
        <taxon>Gunneridae</taxon>
        <taxon>Pentapetalae</taxon>
        <taxon>rosids</taxon>
        <taxon>fabids</taxon>
        <taxon>Fabales</taxon>
        <taxon>Fabaceae</taxon>
        <taxon>Papilionoideae</taxon>
        <taxon>50 kb inversion clade</taxon>
        <taxon>NPAAA clade</taxon>
        <taxon>indigoferoid/millettioid clade</taxon>
        <taxon>Phaseoleae</taxon>
        <taxon>Canavalia</taxon>
    </lineage>
</organism>
<evidence type="ECO:0000313" key="2">
    <source>
        <dbReference type="Proteomes" id="UP001367508"/>
    </source>
</evidence>
<protein>
    <submittedName>
        <fullName evidence="1">Uncharacterized protein</fullName>
    </submittedName>
</protein>
<dbReference type="Proteomes" id="UP001367508">
    <property type="component" value="Unassembled WGS sequence"/>
</dbReference>
<dbReference type="EMBL" id="JAYMYQ010000004">
    <property type="protein sequence ID" value="KAK7339515.1"/>
    <property type="molecule type" value="Genomic_DNA"/>
</dbReference>
<keyword evidence="2" id="KW-1185">Reference proteome</keyword>
<sequence>MLHHLTSSKFIYAHGSGVENIGLATLARTDGPFSHLGNLEPCGHALVACSSTVVISGPLARNEPHSQSTPNRPKPPM</sequence>
<name>A0AAN9QJ54_CANGL</name>
<proteinExistence type="predicted"/>